<dbReference type="EMBL" id="CP012752">
    <property type="protein sequence ID" value="ALG08317.1"/>
    <property type="molecule type" value="Genomic_DNA"/>
</dbReference>
<dbReference type="AlphaFoldDB" id="A0A0N9I1L1"/>
<dbReference type="KEGG" id="kphy:AOZ06_16625"/>
<evidence type="ECO:0000313" key="1">
    <source>
        <dbReference type="EMBL" id="ALG08317.1"/>
    </source>
</evidence>
<organism evidence="1 2">
    <name type="scientific">Kibdelosporangium phytohabitans</name>
    <dbReference type="NCBI Taxonomy" id="860235"/>
    <lineage>
        <taxon>Bacteria</taxon>
        <taxon>Bacillati</taxon>
        <taxon>Actinomycetota</taxon>
        <taxon>Actinomycetes</taxon>
        <taxon>Pseudonocardiales</taxon>
        <taxon>Pseudonocardiaceae</taxon>
        <taxon>Kibdelosporangium</taxon>
    </lineage>
</organism>
<protein>
    <recommendedName>
        <fullName evidence="3">DUF1579 domain-containing protein</fullName>
    </recommendedName>
</protein>
<evidence type="ECO:0000313" key="2">
    <source>
        <dbReference type="Proteomes" id="UP000063699"/>
    </source>
</evidence>
<name>A0A0N9I1L1_9PSEU</name>
<dbReference type="STRING" id="860235.AOZ06_16625"/>
<sequence length="161" mass="18322">MIVTSTVPTDGRSDFDFIFGRWQVRNRKLVDVVDPACDEWIEFDSAAATEPILGGLGHVERIRADTFEGFTLRQFDPEAGIWRIWWASSARPGHLDPPMEGAFSDGRGRFLCDDVLGGHAVKVRFEWTTDTADTARWEQAFSYDGGVTWRVNWTMDFTRAE</sequence>
<dbReference type="Proteomes" id="UP000063699">
    <property type="component" value="Chromosome"/>
</dbReference>
<accession>A0A0N9I1L1</accession>
<gene>
    <name evidence="1" type="ORF">AOZ06_16625</name>
</gene>
<keyword evidence="2" id="KW-1185">Reference proteome</keyword>
<evidence type="ECO:0008006" key="3">
    <source>
        <dbReference type="Google" id="ProtNLM"/>
    </source>
</evidence>
<proteinExistence type="predicted"/>
<reference evidence="1 2" key="1">
    <citation type="submission" date="2015-07" db="EMBL/GenBank/DDBJ databases">
        <title>Genome sequencing of Kibdelosporangium phytohabitans.</title>
        <authorList>
            <person name="Qin S."/>
            <person name="Xing K."/>
        </authorList>
    </citation>
    <scope>NUCLEOTIDE SEQUENCE [LARGE SCALE GENOMIC DNA]</scope>
    <source>
        <strain evidence="1 2">KLBMP1111</strain>
    </source>
</reference>